<evidence type="ECO:0000313" key="1">
    <source>
        <dbReference type="EMBL" id="TKZ35341.1"/>
    </source>
</evidence>
<protein>
    <submittedName>
        <fullName evidence="1">Uncharacterized protein</fullName>
    </submittedName>
</protein>
<gene>
    <name evidence="1" type="ORF">EZH24_05770</name>
</gene>
<comment type="caution">
    <text evidence="1">The sequence shown here is derived from an EMBL/GenBank/DDBJ whole genome shotgun (WGS) entry which is preliminary data.</text>
</comment>
<keyword evidence="2" id="KW-1185">Reference proteome</keyword>
<sequence>MNKYIPIENALNVGVNQAIYYDKAKLDYYFLQDCKNSTKDIPEFIIKNDDGKCQYFFGICDIDYMKDLVSESDSILIKNAKRYVLDILHSHDNLIYDITSLPLADFESVVFEAIQFIFWTNPKRIYLVGCDATNSGHFYNDKSSLNIDRLIFGWNRVKEFQKTFYPNTEIISINPIGLKGMFKDIYSKDGKYFDNDGKEFIFS</sequence>
<accession>A0ABY2TRG2</accession>
<dbReference type="RefSeq" id="WP_137998189.1">
    <property type="nucleotide sequence ID" value="NZ_SJDU01000116.1"/>
</dbReference>
<evidence type="ECO:0000313" key="2">
    <source>
        <dbReference type="Proteomes" id="UP000310168"/>
    </source>
</evidence>
<reference evidence="1 2" key="1">
    <citation type="journal article" date="2019" name="Anaerobe">
        <title>Brachyspira catarrhinii sp. nov., an anaerobic intestinal spirochaete isolated from vervet monkeys may have been misidentified as Brachyspira aalborgi in previous studies.</title>
        <authorList>
            <person name="Phillips N.D."/>
            <person name="La T."/>
            <person name="Hampson D.J."/>
        </authorList>
    </citation>
    <scope>NUCLEOTIDE SEQUENCE [LARGE SCALE GENOMIC DNA]</scope>
    <source>
        <strain evidence="1 2">Z12</strain>
    </source>
</reference>
<name>A0ABY2TRG2_9SPIR</name>
<dbReference type="Proteomes" id="UP000310168">
    <property type="component" value="Unassembled WGS sequence"/>
</dbReference>
<dbReference type="EMBL" id="SJDU01000116">
    <property type="protein sequence ID" value="TKZ35341.1"/>
    <property type="molecule type" value="Genomic_DNA"/>
</dbReference>
<proteinExistence type="predicted"/>
<organism evidence="1 2">
    <name type="scientific">Brachyspira catarrhinii</name>
    <dbReference type="NCBI Taxonomy" id="2528966"/>
    <lineage>
        <taxon>Bacteria</taxon>
        <taxon>Pseudomonadati</taxon>
        <taxon>Spirochaetota</taxon>
        <taxon>Spirochaetia</taxon>
        <taxon>Brachyspirales</taxon>
        <taxon>Brachyspiraceae</taxon>
        <taxon>Brachyspira</taxon>
    </lineage>
</organism>